<sequence>MLNHTTGTTIKGGQFTEVRGDYSSIDASDKRSRTHVVHNHAMHERYAHHVGDVYHGSVGSVQKGIHLHNAPVSTTNDFGGGFPTSPSTFGSVDHNLSPGLALPRRVERARSPSRRDTEPPQYPRLPAGAHLETHTQQPTFNDGRQQERPAFFVVDSATGERVSPSVSPTTAFPSPRQRGYSDRPSPISTMHDRHYFDNVYRSSQQRDSSNVISNTPGGWYCQEHNSVGSTGRASTMPSPSHAPGDSHPGDYHRQRNGYGDNQVPPLEHYGRRDPVLQGTAEFSEEPADDFYLDHQSRPMEKRPKNNPFLNSMTKGRSDLH</sequence>
<dbReference type="KEGG" id="cci:CC1G_08816"/>
<name>A8N466_COPC7</name>
<organism evidence="2 3">
    <name type="scientific">Coprinopsis cinerea (strain Okayama-7 / 130 / ATCC MYA-4618 / FGSC 9003)</name>
    <name type="common">Inky cap fungus</name>
    <name type="synonym">Hormographiella aspergillata</name>
    <dbReference type="NCBI Taxonomy" id="240176"/>
    <lineage>
        <taxon>Eukaryota</taxon>
        <taxon>Fungi</taxon>
        <taxon>Dikarya</taxon>
        <taxon>Basidiomycota</taxon>
        <taxon>Agaricomycotina</taxon>
        <taxon>Agaricomycetes</taxon>
        <taxon>Agaricomycetidae</taxon>
        <taxon>Agaricales</taxon>
        <taxon>Agaricineae</taxon>
        <taxon>Psathyrellaceae</taxon>
        <taxon>Coprinopsis</taxon>
    </lineage>
</organism>
<evidence type="ECO:0000313" key="2">
    <source>
        <dbReference type="EMBL" id="EAU92193.1"/>
    </source>
</evidence>
<accession>A8N466</accession>
<gene>
    <name evidence="2" type="ORF">CC1G_08816</name>
</gene>
<evidence type="ECO:0000313" key="3">
    <source>
        <dbReference type="Proteomes" id="UP000001861"/>
    </source>
</evidence>
<comment type="caution">
    <text evidence="2">The sequence shown here is derived from an EMBL/GenBank/DDBJ whole genome shotgun (WGS) entry which is preliminary data.</text>
</comment>
<evidence type="ECO:0000256" key="1">
    <source>
        <dbReference type="SAM" id="MobiDB-lite"/>
    </source>
</evidence>
<keyword evidence="3" id="KW-1185">Reference proteome</keyword>
<reference evidence="2 3" key="1">
    <citation type="journal article" date="2010" name="Proc. Natl. Acad. Sci. U.S.A.">
        <title>Insights into evolution of multicellular fungi from the assembled chromosomes of the mushroom Coprinopsis cinerea (Coprinus cinereus).</title>
        <authorList>
            <person name="Stajich J.E."/>
            <person name="Wilke S.K."/>
            <person name="Ahren D."/>
            <person name="Au C.H."/>
            <person name="Birren B.W."/>
            <person name="Borodovsky M."/>
            <person name="Burns C."/>
            <person name="Canback B."/>
            <person name="Casselton L.A."/>
            <person name="Cheng C.K."/>
            <person name="Deng J."/>
            <person name="Dietrich F.S."/>
            <person name="Fargo D.C."/>
            <person name="Farman M.L."/>
            <person name="Gathman A.C."/>
            <person name="Goldberg J."/>
            <person name="Guigo R."/>
            <person name="Hoegger P.J."/>
            <person name="Hooker J.B."/>
            <person name="Huggins A."/>
            <person name="James T.Y."/>
            <person name="Kamada T."/>
            <person name="Kilaru S."/>
            <person name="Kodira C."/>
            <person name="Kues U."/>
            <person name="Kupfer D."/>
            <person name="Kwan H.S."/>
            <person name="Lomsadze A."/>
            <person name="Li W."/>
            <person name="Lilly W.W."/>
            <person name="Ma L.J."/>
            <person name="Mackey A.J."/>
            <person name="Manning G."/>
            <person name="Martin F."/>
            <person name="Muraguchi H."/>
            <person name="Natvig D.O."/>
            <person name="Palmerini H."/>
            <person name="Ramesh M.A."/>
            <person name="Rehmeyer C.J."/>
            <person name="Roe B.A."/>
            <person name="Shenoy N."/>
            <person name="Stanke M."/>
            <person name="Ter-Hovhannisyan V."/>
            <person name="Tunlid A."/>
            <person name="Velagapudi R."/>
            <person name="Vision T.J."/>
            <person name="Zeng Q."/>
            <person name="Zolan M.E."/>
            <person name="Pukkila P.J."/>
        </authorList>
    </citation>
    <scope>NUCLEOTIDE SEQUENCE [LARGE SCALE GENOMIC DNA]</scope>
    <source>
        <strain evidence="3">Okayama-7 / 130 / ATCC MYA-4618 / FGSC 9003</strain>
    </source>
</reference>
<dbReference type="Proteomes" id="UP000001861">
    <property type="component" value="Unassembled WGS sequence"/>
</dbReference>
<dbReference type="InParanoid" id="A8N466"/>
<feature type="region of interest" description="Disordered" evidence="1">
    <location>
        <begin position="156"/>
        <end position="320"/>
    </location>
</feature>
<feature type="region of interest" description="Disordered" evidence="1">
    <location>
        <begin position="89"/>
        <end position="129"/>
    </location>
</feature>
<feature type="compositionally biased region" description="Polar residues" evidence="1">
    <location>
        <begin position="223"/>
        <end position="238"/>
    </location>
</feature>
<feature type="compositionally biased region" description="Basic and acidic residues" evidence="1">
    <location>
        <begin position="104"/>
        <end position="118"/>
    </location>
</feature>
<dbReference type="GeneID" id="6006094"/>
<dbReference type="RefSeq" id="XP_001829661.1">
    <property type="nucleotide sequence ID" value="XM_001829609.1"/>
</dbReference>
<feature type="compositionally biased region" description="Basic and acidic residues" evidence="1">
    <location>
        <begin position="291"/>
        <end position="303"/>
    </location>
</feature>
<proteinExistence type="predicted"/>
<dbReference type="AlphaFoldDB" id="A8N466"/>
<dbReference type="EMBL" id="AACS02000001">
    <property type="protein sequence ID" value="EAU92193.1"/>
    <property type="molecule type" value="Genomic_DNA"/>
</dbReference>
<dbReference type="VEuPathDB" id="FungiDB:CC1G_08816"/>
<protein>
    <submittedName>
        <fullName evidence="2">Uncharacterized protein</fullName>
    </submittedName>
</protein>
<feature type="compositionally biased region" description="Polar residues" evidence="1">
    <location>
        <begin position="200"/>
        <end position="216"/>
    </location>
</feature>